<proteinExistence type="predicted"/>
<organism evidence="1 2">
    <name type="scientific">Sutterella wadsworthensis HGA0223</name>
    <dbReference type="NCBI Taxonomy" id="1203554"/>
    <lineage>
        <taxon>Bacteria</taxon>
        <taxon>Pseudomonadati</taxon>
        <taxon>Pseudomonadota</taxon>
        <taxon>Betaproteobacteria</taxon>
        <taxon>Burkholderiales</taxon>
        <taxon>Sutterellaceae</taxon>
        <taxon>Sutterella</taxon>
    </lineage>
</organism>
<keyword evidence="2" id="KW-1185">Reference proteome</keyword>
<dbReference type="EMBL" id="ATCF01000033">
    <property type="protein sequence ID" value="EPD97752.1"/>
    <property type="molecule type" value="Genomic_DNA"/>
</dbReference>
<dbReference type="AlphaFoldDB" id="S3BUD0"/>
<gene>
    <name evidence="1" type="ORF">HMPREF1476_02079</name>
</gene>
<sequence>MFSMIFIEMSKKYPVYSLNNLGVGDIAEIFAQLRMLTKGVPLSN</sequence>
<accession>S3BUD0</accession>
<evidence type="ECO:0000313" key="2">
    <source>
        <dbReference type="Proteomes" id="UP000014400"/>
    </source>
</evidence>
<protein>
    <submittedName>
        <fullName evidence="1">Uncharacterized protein</fullName>
    </submittedName>
</protein>
<comment type="caution">
    <text evidence="1">The sequence shown here is derived from an EMBL/GenBank/DDBJ whole genome shotgun (WGS) entry which is preliminary data.</text>
</comment>
<reference evidence="1 2" key="1">
    <citation type="submission" date="2013-04" db="EMBL/GenBank/DDBJ databases">
        <title>The Genome Sequence of Sutterella wadsworthensis HGA0223.</title>
        <authorList>
            <consortium name="The Broad Institute Genomics Platform"/>
            <person name="Earl A."/>
            <person name="Ward D."/>
            <person name="Feldgarden M."/>
            <person name="Gevers D."/>
            <person name="Schmidt T.M."/>
            <person name="Dover J."/>
            <person name="Dai D."/>
            <person name="Walker B."/>
            <person name="Young S."/>
            <person name="Zeng Q."/>
            <person name="Gargeya S."/>
            <person name="Fitzgerald M."/>
            <person name="Haas B."/>
            <person name="Abouelleil A."/>
            <person name="Allen A.W."/>
            <person name="Alvarado L."/>
            <person name="Arachchi H.M."/>
            <person name="Berlin A.M."/>
            <person name="Chapman S.B."/>
            <person name="Gainer-Dewar J."/>
            <person name="Goldberg J."/>
            <person name="Griggs A."/>
            <person name="Gujja S."/>
            <person name="Hansen M."/>
            <person name="Howarth C."/>
            <person name="Imamovic A."/>
            <person name="Ireland A."/>
            <person name="Larimer J."/>
            <person name="McCowan C."/>
            <person name="Murphy C."/>
            <person name="Pearson M."/>
            <person name="Poon T.W."/>
            <person name="Priest M."/>
            <person name="Roberts A."/>
            <person name="Saif S."/>
            <person name="Shea T."/>
            <person name="Sisk P."/>
            <person name="Sykes S."/>
            <person name="Wortman J."/>
            <person name="Nusbaum C."/>
            <person name="Birren B."/>
        </authorList>
    </citation>
    <scope>NUCLEOTIDE SEQUENCE [LARGE SCALE GENOMIC DNA]</scope>
    <source>
        <strain evidence="1 2">HGA0223</strain>
    </source>
</reference>
<name>S3BUD0_9BURK</name>
<dbReference type="HOGENOM" id="CLU_3222983_0_0_4"/>
<evidence type="ECO:0000313" key="1">
    <source>
        <dbReference type="EMBL" id="EPD97752.1"/>
    </source>
</evidence>
<dbReference type="STRING" id="1203554.HMPREF1476_02079"/>
<dbReference type="Proteomes" id="UP000014400">
    <property type="component" value="Unassembled WGS sequence"/>
</dbReference>